<evidence type="ECO:0000256" key="1">
    <source>
        <dbReference type="SAM" id="Coils"/>
    </source>
</evidence>
<comment type="caution">
    <text evidence="3">The sequence shown here is derived from an EMBL/GenBank/DDBJ whole genome shotgun (WGS) entry which is preliminary data.</text>
</comment>
<proteinExistence type="predicted"/>
<reference evidence="3" key="1">
    <citation type="submission" date="2020-10" db="EMBL/GenBank/DDBJ databases">
        <authorList>
            <person name="Gilroy R."/>
        </authorList>
    </citation>
    <scope>NUCLEOTIDE SEQUENCE</scope>
    <source>
        <strain evidence="3">CHK160-1198</strain>
    </source>
</reference>
<sequence length="389" mass="42460">MFGVTLILILAVMGGAIAFIGDKLGSKIGKKRLSVFGLRPYHTSVLMTIITGILIATVTLAVLAVASKDARTALFGMDQLKQELITLSQDRENAQQELIDKNEVITSLDNQIKVGTEKLVDLQKERDALDEQLTSLQQKYAQAGVELSEMRSEVVELEAARDKLNQEITDLEEETERLRAGLIAIREGDVVFRAGEVISAGILKAGLTDVENDNQMDAFLAGANQEVRERMGIEATDLQFIWLPEVLVENAKQVLNKNKGTMFVRVIAAGNIIKGERAVAGLELIPNKIVYEKNAKIVTEEVNVASDGRNINAILLNFLAQINKKAVMDGVIPDPLTGRVGNVDAATMIEITEKMEALGGKLELTAYAKDDINVAGPVIVRLEVHKGEY</sequence>
<keyword evidence="2" id="KW-1133">Transmembrane helix</keyword>
<dbReference type="Proteomes" id="UP000824099">
    <property type="component" value="Unassembled WGS sequence"/>
</dbReference>
<keyword evidence="2" id="KW-0472">Membrane</keyword>
<gene>
    <name evidence="3" type="ORF">IAB06_01715</name>
</gene>
<evidence type="ECO:0000313" key="4">
    <source>
        <dbReference type="Proteomes" id="UP000824099"/>
    </source>
</evidence>
<dbReference type="Pfam" id="PF11283">
    <property type="entry name" value="DUF3084"/>
    <property type="match status" value="1"/>
</dbReference>
<reference evidence="3" key="2">
    <citation type="journal article" date="2021" name="PeerJ">
        <title>Extensive microbial diversity within the chicken gut microbiome revealed by metagenomics and culture.</title>
        <authorList>
            <person name="Gilroy R."/>
            <person name="Ravi A."/>
            <person name="Getino M."/>
            <person name="Pursley I."/>
            <person name="Horton D.L."/>
            <person name="Alikhan N.F."/>
            <person name="Baker D."/>
            <person name="Gharbi K."/>
            <person name="Hall N."/>
            <person name="Watson M."/>
            <person name="Adriaenssens E.M."/>
            <person name="Foster-Nyarko E."/>
            <person name="Jarju S."/>
            <person name="Secka A."/>
            <person name="Antonio M."/>
            <person name="Oren A."/>
            <person name="Chaudhuri R.R."/>
            <person name="La Ragione R."/>
            <person name="Hildebrand F."/>
            <person name="Pallen M.J."/>
        </authorList>
    </citation>
    <scope>NUCLEOTIDE SEQUENCE</scope>
    <source>
        <strain evidence="3">CHK160-1198</strain>
    </source>
</reference>
<dbReference type="EMBL" id="DVNI01000024">
    <property type="protein sequence ID" value="HIU63745.1"/>
    <property type="molecule type" value="Genomic_DNA"/>
</dbReference>
<name>A0A9D1MNH7_9FIRM</name>
<keyword evidence="1" id="KW-0175">Coiled coil</keyword>
<feature type="transmembrane region" description="Helical" evidence="2">
    <location>
        <begin position="42"/>
        <end position="66"/>
    </location>
</feature>
<dbReference type="InterPro" id="IPR021435">
    <property type="entry name" value="DUF3084"/>
</dbReference>
<evidence type="ECO:0000256" key="2">
    <source>
        <dbReference type="SAM" id="Phobius"/>
    </source>
</evidence>
<feature type="coiled-coil region" evidence="1">
    <location>
        <begin position="77"/>
        <end position="181"/>
    </location>
</feature>
<evidence type="ECO:0000313" key="3">
    <source>
        <dbReference type="EMBL" id="HIU63745.1"/>
    </source>
</evidence>
<protein>
    <submittedName>
        <fullName evidence="3">DUF3084 domain-containing protein</fullName>
    </submittedName>
</protein>
<organism evidence="3 4">
    <name type="scientific">Candidatus Avacidaminococcus intestinavium</name>
    <dbReference type="NCBI Taxonomy" id="2840684"/>
    <lineage>
        <taxon>Bacteria</taxon>
        <taxon>Bacillati</taxon>
        <taxon>Bacillota</taxon>
        <taxon>Negativicutes</taxon>
        <taxon>Acidaminococcales</taxon>
        <taxon>Acidaminococcaceae</taxon>
        <taxon>Acidaminococcaceae incertae sedis</taxon>
        <taxon>Candidatus Avacidaminococcus</taxon>
    </lineage>
</organism>
<dbReference type="Gene3D" id="1.20.5.340">
    <property type="match status" value="1"/>
</dbReference>
<keyword evidence="2" id="KW-0812">Transmembrane</keyword>
<accession>A0A9D1MNH7</accession>
<dbReference type="AlphaFoldDB" id="A0A9D1MNH7"/>